<evidence type="ECO:0000313" key="2">
    <source>
        <dbReference type="EMBL" id="CAH7686301.1"/>
    </source>
</evidence>
<dbReference type="Proteomes" id="UP001153365">
    <property type="component" value="Unassembled WGS sequence"/>
</dbReference>
<feature type="compositionally biased region" description="Polar residues" evidence="1">
    <location>
        <begin position="100"/>
        <end position="112"/>
    </location>
</feature>
<feature type="compositionally biased region" description="Basic and acidic residues" evidence="1">
    <location>
        <begin position="114"/>
        <end position="123"/>
    </location>
</feature>
<dbReference type="EMBL" id="CALTRL010005781">
    <property type="protein sequence ID" value="CAH7686301.1"/>
    <property type="molecule type" value="Genomic_DNA"/>
</dbReference>
<evidence type="ECO:0000313" key="3">
    <source>
        <dbReference type="Proteomes" id="UP001153365"/>
    </source>
</evidence>
<feature type="compositionally biased region" description="Low complexity" evidence="1">
    <location>
        <begin position="216"/>
        <end position="227"/>
    </location>
</feature>
<gene>
    <name evidence="2" type="ORF">PPACK8108_LOCUS20932</name>
</gene>
<reference evidence="2" key="1">
    <citation type="submission" date="2022-06" db="EMBL/GenBank/DDBJ databases">
        <authorList>
            <consortium name="SYNGENTA / RWTH Aachen University"/>
        </authorList>
    </citation>
    <scope>NUCLEOTIDE SEQUENCE</scope>
</reference>
<feature type="compositionally biased region" description="Basic and acidic residues" evidence="1">
    <location>
        <begin position="228"/>
        <end position="242"/>
    </location>
</feature>
<sequence length="323" mass="36754">MPLNSKSAASCVIYPVREDQHAYNHSNSHSQRHPSHQADLLPLKEYQHISKRSQDGHRTVEEFIFNYKSRSLLEAEGIIQPSQPQTRVTEARSEPRQRQRPGSQQDDPQSWSGKRKDPPKKEDSDDDDFLLFDLSPRKQDKSGQQASSLNRSDEHHSKKNEQEKESYKEPRDEKPEPSCVTIYSSSSDEEETKDRTDPTNKKAKTDSKGDQKPRVSLGSSSCSNSLNDSKKPDSKDCLRDRNTIVVTAVKKEEGQGQRSEESSTANKGPFKDEEEVDRKGFKKYEEEVKEGLDEVKGSEAPKRKKRSIGRMIIDLTMTSSDSE</sequence>
<protein>
    <submittedName>
        <fullName evidence="2">Uncharacterized protein</fullName>
    </submittedName>
</protein>
<dbReference type="AlphaFoldDB" id="A0AAV0BIC8"/>
<proteinExistence type="predicted"/>
<feature type="compositionally biased region" description="Basic and acidic residues" evidence="1">
    <location>
        <begin position="192"/>
        <end position="213"/>
    </location>
</feature>
<comment type="caution">
    <text evidence="2">The sequence shown here is derived from an EMBL/GenBank/DDBJ whole genome shotgun (WGS) entry which is preliminary data.</text>
</comment>
<organism evidence="2 3">
    <name type="scientific">Phakopsora pachyrhizi</name>
    <name type="common">Asian soybean rust disease fungus</name>
    <dbReference type="NCBI Taxonomy" id="170000"/>
    <lineage>
        <taxon>Eukaryota</taxon>
        <taxon>Fungi</taxon>
        <taxon>Dikarya</taxon>
        <taxon>Basidiomycota</taxon>
        <taxon>Pucciniomycotina</taxon>
        <taxon>Pucciniomycetes</taxon>
        <taxon>Pucciniales</taxon>
        <taxon>Phakopsoraceae</taxon>
        <taxon>Phakopsora</taxon>
    </lineage>
</organism>
<name>A0AAV0BIC8_PHAPC</name>
<evidence type="ECO:0000256" key="1">
    <source>
        <dbReference type="SAM" id="MobiDB-lite"/>
    </source>
</evidence>
<feature type="compositionally biased region" description="Basic and acidic residues" evidence="1">
    <location>
        <begin position="151"/>
        <end position="176"/>
    </location>
</feature>
<keyword evidence="3" id="KW-1185">Reference proteome</keyword>
<feature type="region of interest" description="Disordered" evidence="1">
    <location>
        <begin position="76"/>
        <end position="323"/>
    </location>
</feature>
<feature type="compositionally biased region" description="Basic and acidic residues" evidence="1">
    <location>
        <begin position="249"/>
        <end position="261"/>
    </location>
</feature>
<feature type="compositionally biased region" description="Basic and acidic residues" evidence="1">
    <location>
        <begin position="276"/>
        <end position="301"/>
    </location>
</feature>
<accession>A0AAV0BIC8</accession>